<dbReference type="InterPro" id="IPR002549">
    <property type="entry name" value="AI-2E-like"/>
</dbReference>
<gene>
    <name evidence="9" type="ORF">LVISKB_1498</name>
</gene>
<evidence type="ECO:0000256" key="1">
    <source>
        <dbReference type="ARBA" id="ARBA00004651"/>
    </source>
</evidence>
<evidence type="ECO:0000313" key="9">
    <source>
        <dbReference type="EMBL" id="BAN07133.1"/>
    </source>
</evidence>
<dbReference type="Proteomes" id="UP000012042">
    <property type="component" value="Chromosome"/>
</dbReference>
<dbReference type="HOGENOM" id="CLU_031275_8_2_9"/>
<feature type="transmembrane region" description="Helical" evidence="8">
    <location>
        <begin position="268"/>
        <end position="288"/>
    </location>
</feature>
<dbReference type="AlphaFoldDB" id="M5AE97"/>
<evidence type="ECO:0000313" key="10">
    <source>
        <dbReference type="Proteomes" id="UP000012042"/>
    </source>
</evidence>
<feature type="transmembrane region" description="Helical" evidence="8">
    <location>
        <begin position="52"/>
        <end position="73"/>
    </location>
</feature>
<evidence type="ECO:0000256" key="6">
    <source>
        <dbReference type="ARBA" id="ARBA00022989"/>
    </source>
</evidence>
<feature type="transmembrane region" description="Helical" evidence="8">
    <location>
        <begin position="294"/>
        <end position="311"/>
    </location>
</feature>
<dbReference type="PANTHER" id="PTHR21716:SF53">
    <property type="entry name" value="PERMEASE PERM-RELATED"/>
    <property type="match status" value="1"/>
</dbReference>
<dbReference type="PATRIC" id="fig|1001583.3.peg.1478"/>
<evidence type="ECO:0000256" key="5">
    <source>
        <dbReference type="ARBA" id="ARBA00022692"/>
    </source>
</evidence>
<reference evidence="9 10" key="1">
    <citation type="journal article" date="2013" name="PLoS ONE">
        <title>Genomic Analysis by Deep Sequencing of the Probiotic Lactobacillus brevis KB290 Harboring Nine Plasmids Reveals Genomic Stability.</title>
        <authorList>
            <person name="Fukao M."/>
            <person name="Oshima K."/>
            <person name="Morita H."/>
            <person name="Toh H."/>
            <person name="Suda W."/>
            <person name="Kim S.W."/>
            <person name="Suzuki S."/>
            <person name="Yakabe T."/>
            <person name="Hattori M."/>
            <person name="Yajima N."/>
        </authorList>
    </citation>
    <scope>NUCLEOTIDE SEQUENCE [LARGE SCALE GENOMIC DNA]</scope>
    <source>
        <strain evidence="9 10">KB290</strain>
    </source>
</reference>
<dbReference type="GO" id="GO:0005886">
    <property type="term" value="C:plasma membrane"/>
    <property type="evidence" value="ECO:0007669"/>
    <property type="project" value="UniProtKB-SubCell"/>
</dbReference>
<feature type="transmembrane region" description="Helical" evidence="8">
    <location>
        <begin position="318"/>
        <end position="341"/>
    </location>
</feature>
<evidence type="ECO:0000256" key="3">
    <source>
        <dbReference type="ARBA" id="ARBA00022448"/>
    </source>
</evidence>
<feature type="transmembrane region" description="Helical" evidence="8">
    <location>
        <begin position="207"/>
        <end position="230"/>
    </location>
</feature>
<dbReference type="EMBL" id="AP012167">
    <property type="protein sequence ID" value="BAN07133.1"/>
    <property type="molecule type" value="Genomic_DNA"/>
</dbReference>
<dbReference type="GO" id="GO:0055085">
    <property type="term" value="P:transmembrane transport"/>
    <property type="evidence" value="ECO:0007669"/>
    <property type="project" value="TreeGrafter"/>
</dbReference>
<keyword evidence="4" id="KW-1003">Cell membrane</keyword>
<evidence type="ECO:0000256" key="2">
    <source>
        <dbReference type="ARBA" id="ARBA00009773"/>
    </source>
</evidence>
<sequence length="423" mass="46935">MTFGISVTRNYCDDQPISKSCLPYHQEQVHLWLAPFFKERGLFMKKAANSRLMFWSVELLIVAALIWVCTQISFLFSPIGVFLSTIFIPLLLSGVLFYLLNPVVKLLEKIRWKKFHVNRTGAVAIVFLLLIGILVAGGVWLIPRLVNQVSTLVGSIPDFAKSSEAVLAKLMKHPLLQNVDFSKYLNQIQSAFAKYAEGFMSGLTTGIGAVIGTVTTVTVTAITVPVMLFYMLKDGERFMPAVQRWLPAKHADQTVELLSRMNQTIARYVGGQIVECLFVGTFTAIGYMLFGLKYALLLGVFSGLCNLIPYVGPYIGILPALIVAFTISTNMVLYVVIVVVVVQQVDGNLVYPNIIGRSLQIHPLTIIIILLAAGNIAGLMGMILAIPLYAVFKTVVQYLYNIWQLDHSEPEPAEKTPKLSRKD</sequence>
<evidence type="ECO:0000256" key="7">
    <source>
        <dbReference type="ARBA" id="ARBA00023136"/>
    </source>
</evidence>
<evidence type="ECO:0000256" key="8">
    <source>
        <dbReference type="SAM" id="Phobius"/>
    </source>
</evidence>
<comment type="similarity">
    <text evidence="2">Belongs to the autoinducer-2 exporter (AI-2E) (TC 2.A.86) family.</text>
</comment>
<keyword evidence="5 8" id="KW-0812">Transmembrane</keyword>
<organism evidence="9 10">
    <name type="scientific">Levilactobacillus brevis KB290</name>
    <dbReference type="NCBI Taxonomy" id="1001583"/>
    <lineage>
        <taxon>Bacteria</taxon>
        <taxon>Bacillati</taxon>
        <taxon>Bacillota</taxon>
        <taxon>Bacilli</taxon>
        <taxon>Lactobacillales</taxon>
        <taxon>Lactobacillaceae</taxon>
        <taxon>Levilactobacillus</taxon>
    </lineage>
</organism>
<keyword evidence="7 8" id="KW-0472">Membrane</keyword>
<name>M5AE97_LEVBR</name>
<accession>M5AE97</accession>
<dbReference type="KEGG" id="lbk:LVISKB_1498"/>
<protein>
    <submittedName>
        <fullName evidence="9">UPF0118 membrane protein yueF</fullName>
    </submittedName>
</protein>
<dbReference type="Pfam" id="PF01594">
    <property type="entry name" value="AI-2E_transport"/>
    <property type="match status" value="1"/>
</dbReference>
<evidence type="ECO:0000256" key="4">
    <source>
        <dbReference type="ARBA" id="ARBA00022475"/>
    </source>
</evidence>
<keyword evidence="3" id="KW-0813">Transport</keyword>
<proteinExistence type="inferred from homology"/>
<feature type="transmembrane region" description="Helical" evidence="8">
    <location>
        <begin position="121"/>
        <end position="142"/>
    </location>
</feature>
<keyword evidence="6 8" id="KW-1133">Transmembrane helix</keyword>
<feature type="transmembrane region" description="Helical" evidence="8">
    <location>
        <begin position="79"/>
        <end position="100"/>
    </location>
</feature>
<comment type="subcellular location">
    <subcellularLocation>
        <location evidence="1">Cell membrane</location>
        <topology evidence="1">Multi-pass membrane protein</topology>
    </subcellularLocation>
</comment>
<dbReference type="PANTHER" id="PTHR21716">
    <property type="entry name" value="TRANSMEMBRANE PROTEIN"/>
    <property type="match status" value="1"/>
</dbReference>
<feature type="transmembrane region" description="Helical" evidence="8">
    <location>
        <begin position="361"/>
        <end position="392"/>
    </location>
</feature>